<accession>X1EBZ3</accession>
<reference evidence="1" key="1">
    <citation type="journal article" date="2014" name="Front. Microbiol.">
        <title>High frequency of phylogenetically diverse reductive dehalogenase-homologous genes in deep subseafloor sedimentary metagenomes.</title>
        <authorList>
            <person name="Kawai M."/>
            <person name="Futagami T."/>
            <person name="Toyoda A."/>
            <person name="Takaki Y."/>
            <person name="Nishi S."/>
            <person name="Hori S."/>
            <person name="Arai W."/>
            <person name="Tsubouchi T."/>
            <person name="Morono Y."/>
            <person name="Uchiyama I."/>
            <person name="Ito T."/>
            <person name="Fujiyama A."/>
            <person name="Inagaki F."/>
            <person name="Takami H."/>
        </authorList>
    </citation>
    <scope>NUCLEOTIDE SEQUENCE</scope>
    <source>
        <strain evidence="1">Expedition CK06-06</strain>
    </source>
</reference>
<dbReference type="EMBL" id="BART01037241">
    <property type="protein sequence ID" value="GAH06188.1"/>
    <property type="molecule type" value="Genomic_DNA"/>
</dbReference>
<evidence type="ECO:0000313" key="1">
    <source>
        <dbReference type="EMBL" id="GAH06188.1"/>
    </source>
</evidence>
<dbReference type="AlphaFoldDB" id="X1EBZ3"/>
<sequence length="57" mass="6805">MEERKLKLVDRIRQLAEEDQEEKQPVEIELRGKEDSRQVGKVVFVGVDYVEFTREVK</sequence>
<gene>
    <name evidence="1" type="ORF">S01H4_62405</name>
</gene>
<name>X1EBZ3_9ZZZZ</name>
<organism evidence="1">
    <name type="scientific">marine sediment metagenome</name>
    <dbReference type="NCBI Taxonomy" id="412755"/>
    <lineage>
        <taxon>unclassified sequences</taxon>
        <taxon>metagenomes</taxon>
        <taxon>ecological metagenomes</taxon>
    </lineage>
</organism>
<comment type="caution">
    <text evidence="1">The sequence shown here is derived from an EMBL/GenBank/DDBJ whole genome shotgun (WGS) entry which is preliminary data.</text>
</comment>
<protein>
    <submittedName>
        <fullName evidence="1">Uncharacterized protein</fullName>
    </submittedName>
</protein>
<feature type="non-terminal residue" evidence="1">
    <location>
        <position position="57"/>
    </location>
</feature>
<proteinExistence type="predicted"/>